<organism evidence="1 2">
    <name type="scientific">Pseudomonas phage YS35</name>
    <dbReference type="NCBI Taxonomy" id="2036050"/>
    <lineage>
        <taxon>Viruses</taxon>
        <taxon>Duplodnaviria</taxon>
        <taxon>Heunggongvirae</taxon>
        <taxon>Uroviricota</taxon>
        <taxon>Caudoviricetes</taxon>
        <taxon>Vandenendeviridae</taxon>
        <taxon>Skurskavirinae</taxon>
        <taxon>Pakpunavirus</taxon>
        <taxon>Pakpunavirus YS35</taxon>
    </lineage>
</organism>
<gene>
    <name evidence="1" type="ORF">Y35_GM000097</name>
</gene>
<dbReference type="Proteomes" id="UP000230170">
    <property type="component" value="Segment"/>
</dbReference>
<evidence type="ECO:0000313" key="2">
    <source>
        <dbReference type="Proteomes" id="UP000230170"/>
    </source>
</evidence>
<protein>
    <submittedName>
        <fullName evidence="1">Uncharacterized protein</fullName>
    </submittedName>
</protein>
<name>A0A291LAS6_9CAUD</name>
<proteinExistence type="predicted"/>
<dbReference type="SMR" id="A0A291LAS6"/>
<evidence type="ECO:0000313" key="1">
    <source>
        <dbReference type="EMBL" id="ATI16070.1"/>
    </source>
</evidence>
<sequence>MSTYKGYEFRNVAFKLRDGFECEINHPQWGWIPAYVTPTESSEQTTATYYAIVEAIASGAIPEPKDVTFERAVAEAEQIIRQSNDIYAHTVASLEYKKEALDSWINAVNSWADTPEYPFEGLPIEPDIGISNLYAPLTLEEWMAKYYRDKPWPPLPTN</sequence>
<dbReference type="EMBL" id="MF974178">
    <property type="protein sequence ID" value="ATI16070.1"/>
    <property type="molecule type" value="Genomic_DNA"/>
</dbReference>
<keyword evidence="2" id="KW-1185">Reference proteome</keyword>
<reference evidence="1 2" key="1">
    <citation type="submission" date="2017-09" db="EMBL/GenBank/DDBJ databases">
        <title>Complete genome sequence of lytic bacteriophage YS35.</title>
        <authorList>
            <person name="Yu S."/>
            <person name="Huang H."/>
            <person name="Hao Y."/>
            <person name="Shi H."/>
            <person name="Sun Y."/>
        </authorList>
    </citation>
    <scope>NUCLEOTIDE SEQUENCE [LARGE SCALE GENOMIC DNA]</scope>
</reference>
<accession>A0A291LAS6</accession>